<dbReference type="Gene3D" id="3.30.70.2830">
    <property type="match status" value="1"/>
</dbReference>
<keyword evidence="2" id="KW-1133">Transmembrane helix</keyword>
<evidence type="ECO:0000313" key="4">
    <source>
        <dbReference type="EMBL" id="WYF45411.1"/>
    </source>
</evidence>
<dbReference type="AlphaFoldDB" id="A0AAU6Q5G8"/>
<dbReference type="InterPro" id="IPR052534">
    <property type="entry name" value="Extracell_DNA_Util/SecSys_Comp"/>
</dbReference>
<evidence type="ECO:0000256" key="1">
    <source>
        <dbReference type="SAM" id="MobiDB-lite"/>
    </source>
</evidence>
<gene>
    <name evidence="4" type="ORF">WDJ50_04595</name>
</gene>
<evidence type="ECO:0000256" key="2">
    <source>
        <dbReference type="SAM" id="Phobius"/>
    </source>
</evidence>
<dbReference type="PANTHER" id="PTHR40278:SF1">
    <property type="entry name" value="DNA UTILIZATION PROTEIN HOFN"/>
    <property type="match status" value="1"/>
</dbReference>
<reference evidence="4" key="1">
    <citation type="submission" date="2024-03" db="EMBL/GenBank/DDBJ databases">
        <title>Deinococcus weizhi sp. nov., isolated from human skin.</title>
        <authorList>
            <person name="Wei Z."/>
            <person name="Tian F."/>
            <person name="Yang C."/>
            <person name="Xin L.T."/>
            <person name="Wen Z.J."/>
            <person name="Lan K.C."/>
            <person name="Yu L."/>
            <person name="Zhe W."/>
            <person name="Dan F.D."/>
            <person name="Jun W."/>
            <person name="Rui Z."/>
            <person name="Yong X.J."/>
            <person name="Ting Y."/>
            <person name="Wei X."/>
            <person name="Xu Z.G."/>
            <person name="Xin Z."/>
            <person name="Dong F.G."/>
            <person name="Ni X.M."/>
            <person name="Zheng M.G."/>
            <person name="Chun Y."/>
            <person name="Qian W.X."/>
        </authorList>
    </citation>
    <scope>NUCLEOTIDE SEQUENCE</scope>
    <source>
        <strain evidence="4">VB142</strain>
    </source>
</reference>
<sequence length="230" mass="24061">MVEINLLPKEYQKKTQPNVWKYASWAVAGLTAAVLGGWLIAVSGNTNKLRAQSEDLQKQIEAVAPQKQRYNELVARKTELEQVTNVALQLRDRKTYWSNDLASFVGRMPGNVVLSSINMTTVDSGTSANPAYAGKAVTRQLDLAGKAGSQEAIISFLNAYETDANFGVDFKSMQRDTASGAYTFSAAVGVVGDQAASAAASATTPVPASGTAPAPAPSAPATPAPAGGNP</sequence>
<proteinExistence type="predicted"/>
<evidence type="ECO:0000259" key="3">
    <source>
        <dbReference type="Pfam" id="PF18222"/>
    </source>
</evidence>
<feature type="transmembrane region" description="Helical" evidence="2">
    <location>
        <begin position="22"/>
        <end position="42"/>
    </location>
</feature>
<protein>
    <recommendedName>
        <fullName evidence="3">PilN biogenesis protein dimerization domain-containing protein</fullName>
    </recommendedName>
</protein>
<name>A0AAU6Q5G8_9DEIO</name>
<keyword evidence="2" id="KW-0472">Membrane</keyword>
<dbReference type="PANTHER" id="PTHR40278">
    <property type="entry name" value="DNA UTILIZATION PROTEIN HOFN"/>
    <property type="match status" value="1"/>
</dbReference>
<dbReference type="Pfam" id="PF18222">
    <property type="entry name" value="PilN_bio_d"/>
    <property type="match status" value="1"/>
</dbReference>
<accession>A0AAU6Q5G8</accession>
<dbReference type="InterPro" id="IPR040888">
    <property type="entry name" value="PilN_bio_d"/>
</dbReference>
<organism evidence="4">
    <name type="scientific">Deinococcus sp. VB142</name>
    <dbReference type="NCBI Taxonomy" id="3112952"/>
    <lineage>
        <taxon>Bacteria</taxon>
        <taxon>Thermotogati</taxon>
        <taxon>Deinococcota</taxon>
        <taxon>Deinococci</taxon>
        <taxon>Deinococcales</taxon>
        <taxon>Deinococcaceae</taxon>
        <taxon>Deinococcus</taxon>
    </lineage>
</organism>
<feature type="compositionally biased region" description="Pro residues" evidence="1">
    <location>
        <begin position="214"/>
        <end position="223"/>
    </location>
</feature>
<feature type="region of interest" description="Disordered" evidence="1">
    <location>
        <begin position="199"/>
        <end position="230"/>
    </location>
</feature>
<feature type="compositionally biased region" description="Low complexity" evidence="1">
    <location>
        <begin position="199"/>
        <end position="213"/>
    </location>
</feature>
<dbReference type="EMBL" id="CP149782">
    <property type="protein sequence ID" value="WYF45411.1"/>
    <property type="molecule type" value="Genomic_DNA"/>
</dbReference>
<keyword evidence="2" id="KW-0812">Transmembrane</keyword>
<dbReference type="RefSeq" id="WP_339096648.1">
    <property type="nucleotide sequence ID" value="NZ_CP149782.1"/>
</dbReference>
<feature type="domain" description="PilN biogenesis protein dimerization" evidence="3">
    <location>
        <begin position="97"/>
        <end position="192"/>
    </location>
</feature>